<evidence type="ECO:0000313" key="2">
    <source>
        <dbReference type="Proteomes" id="UP001500037"/>
    </source>
</evidence>
<comment type="caution">
    <text evidence="1">The sequence shown here is derived from an EMBL/GenBank/DDBJ whole genome shotgun (WGS) entry which is preliminary data.</text>
</comment>
<sequence length="113" mass="11767">MTVQFCWSEEVIESAIALLALLVFGSYATRPVKIMLSTAPPLTSLVFAGSNGFCGSPHHAVTMPPPAPPLLPLLPLLLLLLHPVATRATDVAAITAQRARVAAGMDAPPQGCV</sequence>
<proteinExistence type="predicted"/>
<organism evidence="1 2">
    <name type="scientific">Kitasatospora nipponensis</name>
    <dbReference type="NCBI Taxonomy" id="258049"/>
    <lineage>
        <taxon>Bacteria</taxon>
        <taxon>Bacillati</taxon>
        <taxon>Actinomycetota</taxon>
        <taxon>Actinomycetes</taxon>
        <taxon>Kitasatosporales</taxon>
        <taxon>Streptomycetaceae</taxon>
        <taxon>Kitasatospora</taxon>
    </lineage>
</organism>
<gene>
    <name evidence="1" type="ORF">GCM10009665_51980</name>
</gene>
<dbReference type="Proteomes" id="UP001500037">
    <property type="component" value="Unassembled WGS sequence"/>
</dbReference>
<keyword evidence="2" id="KW-1185">Reference proteome</keyword>
<evidence type="ECO:0000313" key="1">
    <source>
        <dbReference type="EMBL" id="GAA1254965.1"/>
    </source>
</evidence>
<reference evidence="2" key="1">
    <citation type="journal article" date="2019" name="Int. J. Syst. Evol. Microbiol.">
        <title>The Global Catalogue of Microorganisms (GCM) 10K type strain sequencing project: providing services to taxonomists for standard genome sequencing and annotation.</title>
        <authorList>
            <consortium name="The Broad Institute Genomics Platform"/>
            <consortium name="The Broad Institute Genome Sequencing Center for Infectious Disease"/>
            <person name="Wu L."/>
            <person name="Ma J."/>
        </authorList>
    </citation>
    <scope>NUCLEOTIDE SEQUENCE [LARGE SCALE GENOMIC DNA]</scope>
    <source>
        <strain evidence="2">JCM 13004</strain>
    </source>
</reference>
<accession>A0ABP4H9K4</accession>
<dbReference type="EMBL" id="BAAALF010000112">
    <property type="protein sequence ID" value="GAA1254965.1"/>
    <property type="molecule type" value="Genomic_DNA"/>
</dbReference>
<name>A0ABP4H9K4_9ACTN</name>
<protein>
    <submittedName>
        <fullName evidence="1">Uncharacterized protein</fullName>
    </submittedName>
</protein>